<dbReference type="InterPro" id="IPR044746">
    <property type="entry name" value="ABCC_6TM_D1"/>
</dbReference>
<feature type="transmembrane region" description="Helical" evidence="12">
    <location>
        <begin position="314"/>
        <end position="337"/>
    </location>
</feature>
<feature type="transmembrane region" description="Helical" evidence="12">
    <location>
        <begin position="1129"/>
        <end position="1152"/>
    </location>
</feature>
<dbReference type="Gene3D" id="1.20.1560.10">
    <property type="entry name" value="ABC transporter type 1, transmembrane domain"/>
    <property type="match status" value="4"/>
</dbReference>
<proteinExistence type="inferred from homology"/>
<dbReference type="CDD" id="cd03244">
    <property type="entry name" value="ABCC_MRP_domain2"/>
    <property type="match status" value="1"/>
</dbReference>
<feature type="compositionally biased region" description="Basic and acidic residues" evidence="11">
    <location>
        <begin position="852"/>
        <end position="867"/>
    </location>
</feature>
<evidence type="ECO:0000256" key="9">
    <source>
        <dbReference type="ARBA" id="ARBA00023136"/>
    </source>
</evidence>
<dbReference type="EMBL" id="JABTTQ020003094">
    <property type="protein sequence ID" value="KAK6120209.1"/>
    <property type="molecule type" value="Genomic_DNA"/>
</dbReference>
<keyword evidence="8 12" id="KW-1133">Transmembrane helix</keyword>
<feature type="transmembrane region" description="Helical" evidence="12">
    <location>
        <begin position="94"/>
        <end position="119"/>
    </location>
</feature>
<name>A0ABR0UD07_REHGL</name>
<dbReference type="InterPro" id="IPR044726">
    <property type="entry name" value="ABCC_6TM_D2"/>
</dbReference>
<organism evidence="15 16">
    <name type="scientific">Rehmannia glutinosa</name>
    <name type="common">Chinese foxglove</name>
    <dbReference type="NCBI Taxonomy" id="99300"/>
    <lineage>
        <taxon>Eukaryota</taxon>
        <taxon>Viridiplantae</taxon>
        <taxon>Streptophyta</taxon>
        <taxon>Embryophyta</taxon>
        <taxon>Tracheophyta</taxon>
        <taxon>Spermatophyta</taxon>
        <taxon>Magnoliopsida</taxon>
        <taxon>eudicotyledons</taxon>
        <taxon>Gunneridae</taxon>
        <taxon>Pentapetalae</taxon>
        <taxon>asterids</taxon>
        <taxon>lamiids</taxon>
        <taxon>Lamiales</taxon>
        <taxon>Orobanchaceae</taxon>
        <taxon>Rehmannieae</taxon>
        <taxon>Rehmannia</taxon>
    </lineage>
</organism>
<evidence type="ECO:0000256" key="2">
    <source>
        <dbReference type="ARBA" id="ARBA00009726"/>
    </source>
</evidence>
<dbReference type="PANTHER" id="PTHR24223:SF362">
    <property type="entry name" value="ABC TRANSPORTER C FAMILY MEMBER 4"/>
    <property type="match status" value="1"/>
</dbReference>
<comment type="catalytic activity">
    <reaction evidence="10">
        <text>ATP + H2O + xenobioticSide 1 = ADP + phosphate + xenobioticSide 2.</text>
        <dbReference type="EC" id="7.6.2.2"/>
    </reaction>
</comment>
<reference evidence="15 16" key="1">
    <citation type="journal article" date="2021" name="Comput. Struct. Biotechnol. J.">
        <title>De novo genome assembly of the potent medicinal plant Rehmannia glutinosa using nanopore technology.</title>
        <authorList>
            <person name="Ma L."/>
            <person name="Dong C."/>
            <person name="Song C."/>
            <person name="Wang X."/>
            <person name="Zheng X."/>
            <person name="Niu Y."/>
            <person name="Chen S."/>
            <person name="Feng W."/>
        </authorList>
    </citation>
    <scope>NUCLEOTIDE SEQUENCE [LARGE SCALE GENOMIC DNA]</scope>
    <source>
        <strain evidence="15">DH-2019</strain>
    </source>
</reference>
<keyword evidence="16" id="KW-1185">Reference proteome</keyword>
<dbReference type="PROSITE" id="PS00211">
    <property type="entry name" value="ABC_TRANSPORTER_1"/>
    <property type="match status" value="1"/>
</dbReference>
<keyword evidence="9 12" id="KW-0472">Membrane</keyword>
<evidence type="ECO:0000256" key="10">
    <source>
        <dbReference type="ARBA" id="ARBA00034018"/>
    </source>
</evidence>
<comment type="caution">
    <text evidence="15">The sequence shown here is derived from an EMBL/GenBank/DDBJ whole genome shotgun (WGS) entry which is preliminary data.</text>
</comment>
<feature type="domain" description="ABC transmembrane type-1" evidence="14">
    <location>
        <begin position="945"/>
        <end position="1154"/>
    </location>
</feature>
<dbReference type="Gene3D" id="3.40.50.300">
    <property type="entry name" value="P-loop containing nucleotide triphosphate hydrolases"/>
    <property type="match status" value="2"/>
</dbReference>
<feature type="transmembrane region" description="Helical" evidence="12">
    <location>
        <begin position="523"/>
        <end position="550"/>
    </location>
</feature>
<gene>
    <name evidence="15" type="ORF">DH2020_046115</name>
</gene>
<evidence type="ECO:0000256" key="1">
    <source>
        <dbReference type="ARBA" id="ARBA00004141"/>
    </source>
</evidence>
<evidence type="ECO:0000256" key="5">
    <source>
        <dbReference type="ARBA" id="ARBA00022692"/>
    </source>
</evidence>
<evidence type="ECO:0000256" key="4">
    <source>
        <dbReference type="ARBA" id="ARBA00022448"/>
    </source>
</evidence>
<keyword evidence="4" id="KW-0813">Transport</keyword>
<dbReference type="InterPro" id="IPR011527">
    <property type="entry name" value="ABC1_TM_dom"/>
</dbReference>
<comment type="subcellular location">
    <subcellularLocation>
        <location evidence="1">Membrane</location>
        <topology evidence="1">Multi-pass membrane protein</topology>
    </subcellularLocation>
</comment>
<evidence type="ECO:0000256" key="3">
    <source>
        <dbReference type="ARBA" id="ARBA00012191"/>
    </source>
</evidence>
<feature type="transmembrane region" description="Helical" evidence="12">
    <location>
        <begin position="131"/>
        <end position="149"/>
    </location>
</feature>
<dbReference type="InterPro" id="IPR003439">
    <property type="entry name" value="ABC_transporter-like_ATP-bd"/>
</dbReference>
<evidence type="ECO:0000313" key="15">
    <source>
        <dbReference type="EMBL" id="KAK6120209.1"/>
    </source>
</evidence>
<dbReference type="InterPro" id="IPR050173">
    <property type="entry name" value="ABC_transporter_C-like"/>
</dbReference>
<dbReference type="SUPFAM" id="SSF90123">
    <property type="entry name" value="ABC transporter transmembrane region"/>
    <property type="match status" value="2"/>
</dbReference>
<feature type="transmembrane region" description="Helical" evidence="12">
    <location>
        <begin position="1102"/>
        <end position="1123"/>
    </location>
</feature>
<dbReference type="InterPro" id="IPR003593">
    <property type="entry name" value="AAA+_ATPase"/>
</dbReference>
<dbReference type="Pfam" id="PF00005">
    <property type="entry name" value="ABC_tran"/>
    <property type="match status" value="2"/>
</dbReference>
<feature type="transmembrane region" description="Helical" evidence="12">
    <location>
        <begin position="161"/>
        <end position="180"/>
    </location>
</feature>
<evidence type="ECO:0000256" key="6">
    <source>
        <dbReference type="ARBA" id="ARBA00022741"/>
    </source>
</evidence>
<feature type="transmembrane region" description="Helical" evidence="12">
    <location>
        <begin position="499"/>
        <end position="517"/>
    </location>
</feature>
<dbReference type="InterPro" id="IPR027417">
    <property type="entry name" value="P-loop_NTPase"/>
</dbReference>
<dbReference type="EC" id="7.6.2.2" evidence="3"/>
<evidence type="ECO:0000259" key="13">
    <source>
        <dbReference type="PROSITE" id="PS50893"/>
    </source>
</evidence>
<feature type="transmembrane region" description="Helical" evidence="12">
    <location>
        <begin position="200"/>
        <end position="217"/>
    </location>
</feature>
<evidence type="ECO:0000256" key="7">
    <source>
        <dbReference type="ARBA" id="ARBA00022840"/>
    </source>
</evidence>
<dbReference type="Pfam" id="PF00664">
    <property type="entry name" value="ABC_membrane"/>
    <property type="match status" value="4"/>
</dbReference>
<feature type="transmembrane region" description="Helical" evidence="12">
    <location>
        <begin position="357"/>
        <end position="374"/>
    </location>
</feature>
<dbReference type="Proteomes" id="UP001318860">
    <property type="component" value="Unassembled WGS sequence"/>
</dbReference>
<dbReference type="InterPro" id="IPR017871">
    <property type="entry name" value="ABC_transporter-like_CS"/>
</dbReference>
<evidence type="ECO:0000256" key="12">
    <source>
        <dbReference type="SAM" id="Phobius"/>
    </source>
</evidence>
<dbReference type="CDD" id="cd18580">
    <property type="entry name" value="ABC_6TM_ABCC_D2"/>
    <property type="match status" value="1"/>
</dbReference>
<feature type="transmembrane region" description="Helical" evidence="12">
    <location>
        <begin position="941"/>
        <end position="963"/>
    </location>
</feature>
<sequence>MSSASWITTLSCSSSVVQSSGDSISDAFQWLGFILLSPCPQRALLSSVDILFLVVLLAFAVQKLFSRFNSNRNSNSEINDPLIGNKRAIVKTSLWFKLTFIVTALLSLCSTVVCVLVFAKSGEFPWKTVDVLFWLFQAITHAVIAVLIAHERRFKATKHPLTLRIYWIVEFVVLALFFVSGVVRLISFQETGSDLRSDDVVSIVVFPLSIVLLVAAIKGSTGIQLLMDSDTIYEPLLDKSNYTGFASASIFSKAFWFWMNPLLKKGYNSPLKIDDVPSLSPEHKAEKMSQLFEKNWPKPEENSKHPVLKTLIRCFWTQFAFTAFLAIVRLCVLYVGPTLIQRFVDFTSGVKSSPYEGYYLVSILLVAKFVEVLSSHQFNFHAQKLGMLIRSTLITSLYKKGLRLSGSARQDHGVGQIVNYMAVDAQQLSDMIYNWTCPSNPVCVDSYKKNNGYQFNLMKNRDSRMKATNEMLNYMRVIKFQAWEEHFNKRIQSFRETEFGWLSKFMYSVAANMIVLWSTPALIATITFGSAVLLGFPLSVGSVFTATSLFKMLQEPIRTFPQSMISLSQAIISLERLDRFMTSKELVDKSVERVEGCEGDVAVEVKDGSFSWDDEKEDAVVKSLNFEIRKGELAAVVGTVGSGKSSLLAAILGEMKKLSGKIRVCGSTAYVAQTSWIQNGTIQENILFGSPMNMERYKEVIRVCCLEKDLEMMEFGDQTEIGERGINLSGGQKQRIQLARAVYQDCDIYLLDDVFSAVDAHTGSEIFKDCVRGALRDKTIILVTHQVDFLHNVDQILVMREGMIVQSGKYDSLLDSGLDFKALVSAHDASMELVDVETTTEDKSLSTQKSFKLNEENAENDSREKSETNQGSSKLIKEEERATGKVSLSVYKLYCTESFGWLGVVAVFFLSIAWQGTLMASDYWLAYETSEKRATSFNPSLFIEVYAVFAVVAFVLVLIRSILVTVMGLKTSQIFFGQILHCILHAPMSFFDTTPSGRILTRASTSSSSDQRLDILIPLGWLNVWYRGYYLSTSRELTRLDSITKAPVIHHFSESITGVMTIRCFRKQERFCQENVNRVNANLRMDFHNNGSNEWMGFRLELIGSFILCMSAMFMIVLPSSIIKPENVGLALSYGLSLNATLYWAIYISCFLENKMVSVERIKQFTVIPSEAEWKKKDFLPPVNWPTQGNVELKNLQVRYRPDTPLVLKGITLNITGGEKIGVVGRTGGGKSTLIQVLFRLVEPSAGKIIIDGIDISALGLHDLRSRFGIIPQEPVLFEGTVRSNIDPTGLYSDDEIWKSLDRCQLKDVVAAKPGKLDSAVVDNGDNWSVGQRQLLCLGRVMLKKSRLLFMDEATASVDSHTDGVIQKIIREDFAACTIISIAHRIPTVMDCDRVLVIDAGRAKEFDKPSHLLERPSLFGALVQEYANRSSEL</sequence>
<keyword evidence="5 12" id="KW-0812">Transmembrane</keyword>
<feature type="transmembrane region" description="Helical" evidence="12">
    <location>
        <begin position="899"/>
        <end position="921"/>
    </location>
</feature>
<dbReference type="CDD" id="cd03250">
    <property type="entry name" value="ABCC_MRP_domain1"/>
    <property type="match status" value="1"/>
</dbReference>
<protein>
    <recommendedName>
        <fullName evidence="3">ABC-type xenobiotic transporter</fullName>
        <ecNumber evidence="3">7.6.2.2</ecNumber>
    </recommendedName>
</protein>
<dbReference type="InterPro" id="IPR036640">
    <property type="entry name" value="ABC1_TM_sf"/>
</dbReference>
<evidence type="ECO:0000313" key="16">
    <source>
        <dbReference type="Proteomes" id="UP001318860"/>
    </source>
</evidence>
<evidence type="ECO:0000256" key="11">
    <source>
        <dbReference type="SAM" id="MobiDB-lite"/>
    </source>
</evidence>
<evidence type="ECO:0000259" key="14">
    <source>
        <dbReference type="PROSITE" id="PS50929"/>
    </source>
</evidence>
<dbReference type="CDD" id="cd18579">
    <property type="entry name" value="ABC_6TM_ABCC_D1"/>
    <property type="match status" value="1"/>
</dbReference>
<feature type="domain" description="ABC transmembrane type-1" evidence="14">
    <location>
        <begin position="320"/>
        <end position="569"/>
    </location>
</feature>
<dbReference type="PANTHER" id="PTHR24223">
    <property type="entry name" value="ATP-BINDING CASSETTE SUB-FAMILY C"/>
    <property type="match status" value="1"/>
</dbReference>
<feature type="domain" description="ABC transporter" evidence="13">
    <location>
        <begin position="603"/>
        <end position="826"/>
    </location>
</feature>
<dbReference type="PROSITE" id="PS50893">
    <property type="entry name" value="ABC_TRANSPORTER_2"/>
    <property type="match status" value="2"/>
</dbReference>
<keyword evidence="7" id="KW-0067">ATP-binding</keyword>
<dbReference type="SMART" id="SM00382">
    <property type="entry name" value="AAA"/>
    <property type="match status" value="2"/>
</dbReference>
<evidence type="ECO:0000256" key="8">
    <source>
        <dbReference type="ARBA" id="ARBA00022989"/>
    </source>
</evidence>
<feature type="region of interest" description="Disordered" evidence="11">
    <location>
        <begin position="845"/>
        <end position="876"/>
    </location>
</feature>
<dbReference type="SUPFAM" id="SSF52540">
    <property type="entry name" value="P-loop containing nucleoside triphosphate hydrolases"/>
    <property type="match status" value="2"/>
</dbReference>
<keyword evidence="6" id="KW-0547">Nucleotide-binding</keyword>
<accession>A0ABR0UD07</accession>
<feature type="domain" description="ABC transporter" evidence="13">
    <location>
        <begin position="1191"/>
        <end position="1425"/>
    </location>
</feature>
<comment type="similarity">
    <text evidence="2">Belongs to the ABC transporter superfamily. ABCC family. Conjugate transporter (TC 3.A.1.208) subfamily.</text>
</comment>
<dbReference type="PROSITE" id="PS50929">
    <property type="entry name" value="ABC_TM1F"/>
    <property type="match status" value="2"/>
</dbReference>
<feature type="transmembrane region" description="Helical" evidence="12">
    <location>
        <begin position="43"/>
        <end position="65"/>
    </location>
</feature>